<dbReference type="GO" id="GO:0046872">
    <property type="term" value="F:metal ion binding"/>
    <property type="evidence" value="ECO:0007669"/>
    <property type="project" value="UniProtKB-KW"/>
</dbReference>
<dbReference type="Gene3D" id="3.50.50.60">
    <property type="entry name" value="FAD/NAD(P)-binding domain"/>
    <property type="match status" value="1"/>
</dbReference>
<keyword evidence="7" id="KW-1185">Reference proteome</keyword>
<evidence type="ECO:0000256" key="3">
    <source>
        <dbReference type="ARBA" id="ARBA00023002"/>
    </source>
</evidence>
<dbReference type="EMBL" id="CP036269">
    <property type="protein sequence ID" value="QDT41589.1"/>
    <property type="molecule type" value="Genomic_DNA"/>
</dbReference>
<proteinExistence type="predicted"/>
<gene>
    <name evidence="6" type="ORF">Pan241w_16520</name>
</gene>
<dbReference type="GO" id="GO:0051539">
    <property type="term" value="F:4 iron, 4 sulfur cluster binding"/>
    <property type="evidence" value="ECO:0007669"/>
    <property type="project" value="UniProtKB-KW"/>
</dbReference>
<reference evidence="6 7" key="1">
    <citation type="submission" date="2019-02" db="EMBL/GenBank/DDBJ databases">
        <title>Deep-cultivation of Planctomycetes and their phenomic and genomic characterization uncovers novel biology.</title>
        <authorList>
            <person name="Wiegand S."/>
            <person name="Jogler M."/>
            <person name="Boedeker C."/>
            <person name="Pinto D."/>
            <person name="Vollmers J."/>
            <person name="Rivas-Marin E."/>
            <person name="Kohn T."/>
            <person name="Peeters S.H."/>
            <person name="Heuer A."/>
            <person name="Rast P."/>
            <person name="Oberbeckmann S."/>
            <person name="Bunk B."/>
            <person name="Jeske O."/>
            <person name="Meyerdierks A."/>
            <person name="Storesund J.E."/>
            <person name="Kallscheuer N."/>
            <person name="Luecker S."/>
            <person name="Lage O.M."/>
            <person name="Pohl T."/>
            <person name="Merkel B.J."/>
            <person name="Hornburger P."/>
            <person name="Mueller R.-W."/>
            <person name="Bruemmer F."/>
            <person name="Labrenz M."/>
            <person name="Spormann A.M."/>
            <person name="Op den Camp H."/>
            <person name="Overmann J."/>
            <person name="Amann R."/>
            <person name="Jetten M.S.M."/>
            <person name="Mascher T."/>
            <person name="Medema M.H."/>
            <person name="Devos D.P."/>
            <person name="Kaster A.-K."/>
            <person name="Ovreas L."/>
            <person name="Rohde M."/>
            <person name="Galperin M.Y."/>
            <person name="Jogler C."/>
        </authorList>
    </citation>
    <scope>NUCLEOTIDE SEQUENCE [LARGE SCALE GENOMIC DNA]</scope>
    <source>
        <strain evidence="6 7">Pan241w</strain>
    </source>
</reference>
<organism evidence="6 7">
    <name type="scientific">Gimesia alba</name>
    <dbReference type="NCBI Taxonomy" id="2527973"/>
    <lineage>
        <taxon>Bacteria</taxon>
        <taxon>Pseudomonadati</taxon>
        <taxon>Planctomycetota</taxon>
        <taxon>Planctomycetia</taxon>
        <taxon>Planctomycetales</taxon>
        <taxon>Planctomycetaceae</taxon>
        <taxon>Gimesia</taxon>
    </lineage>
</organism>
<dbReference type="OrthoDB" id="9780658at2"/>
<dbReference type="AlphaFoldDB" id="A0A517RCH4"/>
<dbReference type="InterPro" id="IPR039650">
    <property type="entry name" value="HdrA-like"/>
</dbReference>
<accession>A0A517RCH4</accession>
<evidence type="ECO:0000256" key="5">
    <source>
        <dbReference type="ARBA" id="ARBA00023014"/>
    </source>
</evidence>
<dbReference type="RefSeq" id="WP_145213428.1">
    <property type="nucleotide sequence ID" value="NZ_CP036269.1"/>
</dbReference>
<dbReference type="Gene3D" id="2.60.120.260">
    <property type="entry name" value="Galactose-binding domain-like"/>
    <property type="match status" value="1"/>
</dbReference>
<protein>
    <submittedName>
        <fullName evidence="6">FAD dependent oxidoreductase</fullName>
    </submittedName>
</protein>
<evidence type="ECO:0000256" key="2">
    <source>
        <dbReference type="ARBA" id="ARBA00022723"/>
    </source>
</evidence>
<dbReference type="GO" id="GO:0016491">
    <property type="term" value="F:oxidoreductase activity"/>
    <property type="evidence" value="ECO:0007669"/>
    <property type="project" value="UniProtKB-KW"/>
</dbReference>
<sequence>MTILEDHVLECEILVAGGGMAGCCAAIAAARCGARVILCQDRSVLGGNASSEVRMHIVGANGTGHFDRGEELQTEAREGGIIEELRLENCVCNPQRSASMFDLILYEKCKAEPNLMLLLNTFVTAVRLNGDRIQQAIAERQSTEDRFTINAEIFIDCTGDGRLAAEAGALFMEGREGQAQFQEKLAPETADNQRLGSTILMQARRHDRPMPFVAPEWARSFKKEELKLRLYATPGEEEPTHEYGYWWAEWGGTLDTIKENETIRDELLAIVMGIWDHVKNGPPGTPAGDDPFSAAHWALDWFGFLPGKRESRRFIGRHVLTEEDLLSSRDFPDAIAYGGWSLDLHPPAGIDAPEEEPCTQHPVPHLYNVPLSACVSADLSNLMFAGRNISATHVAFSSTRVMATCAVIGQGVGTAAAYAALHNVMPADAISNPAVMKQIQQRLIRDDAYLVGIRNEDKADFAQTARITASSEQVGYEAVNVISGQTRSVHGDQGAPPELSFPGGHRWMSEPTDGLPASLLLEWETPIEVREVQLIFDTGLHRHLTLSHHDGYTSKMVWGAAQPETVRDYSIEVFDGTDWKSMVSVTDNYQRRRVHPVETQLSVSQFRVVVTATNGIDHARICEVRVY</sequence>
<dbReference type="Pfam" id="PF12831">
    <property type="entry name" value="FAD_oxidored"/>
    <property type="match status" value="1"/>
</dbReference>
<name>A0A517RCH4_9PLAN</name>
<evidence type="ECO:0000256" key="1">
    <source>
        <dbReference type="ARBA" id="ARBA00022485"/>
    </source>
</evidence>
<keyword evidence="4" id="KW-0408">Iron</keyword>
<evidence type="ECO:0000256" key="4">
    <source>
        <dbReference type="ARBA" id="ARBA00023004"/>
    </source>
</evidence>
<dbReference type="PANTHER" id="PTHR43498">
    <property type="entry name" value="FERREDOXIN:COB-COM HETERODISULFIDE REDUCTASE SUBUNIT A"/>
    <property type="match status" value="1"/>
</dbReference>
<keyword evidence="5" id="KW-0411">Iron-sulfur</keyword>
<dbReference type="Proteomes" id="UP000317171">
    <property type="component" value="Chromosome"/>
</dbReference>
<keyword evidence="3" id="KW-0560">Oxidoreductase</keyword>
<dbReference type="PANTHER" id="PTHR43498:SF1">
    <property type="entry name" value="COB--COM HETERODISULFIDE REDUCTASE IRON-SULFUR SUBUNIT A"/>
    <property type="match status" value="1"/>
</dbReference>
<evidence type="ECO:0000313" key="7">
    <source>
        <dbReference type="Proteomes" id="UP000317171"/>
    </source>
</evidence>
<dbReference type="SUPFAM" id="SSF51905">
    <property type="entry name" value="FAD/NAD(P)-binding domain"/>
    <property type="match status" value="1"/>
</dbReference>
<dbReference type="KEGG" id="gaz:Pan241w_16520"/>
<evidence type="ECO:0000313" key="6">
    <source>
        <dbReference type="EMBL" id="QDT41589.1"/>
    </source>
</evidence>
<keyword evidence="1" id="KW-0004">4Fe-4S</keyword>
<keyword evidence="2" id="KW-0479">Metal-binding</keyword>
<dbReference type="InterPro" id="IPR036188">
    <property type="entry name" value="FAD/NAD-bd_sf"/>
</dbReference>